<evidence type="ECO:0000256" key="3">
    <source>
        <dbReference type="ARBA" id="ARBA00022989"/>
    </source>
</evidence>
<evidence type="ECO:0000256" key="1">
    <source>
        <dbReference type="ARBA" id="ARBA00004141"/>
    </source>
</evidence>
<feature type="transmembrane region" description="Helical" evidence="5">
    <location>
        <begin position="398"/>
        <end position="419"/>
    </location>
</feature>
<comment type="caution">
    <text evidence="7">The sequence shown here is derived from an EMBL/GenBank/DDBJ whole genome shotgun (WGS) entry which is preliminary data.</text>
</comment>
<dbReference type="PANTHER" id="PTHR37422:SF13">
    <property type="entry name" value="LIPOPOLYSACCHARIDE BIOSYNTHESIS PROTEIN PA4999-RELATED"/>
    <property type="match status" value="1"/>
</dbReference>
<dbReference type="EMBL" id="PFAR01000030">
    <property type="protein sequence ID" value="PIR93113.1"/>
    <property type="molecule type" value="Genomic_DNA"/>
</dbReference>
<reference evidence="8" key="1">
    <citation type="submission" date="2017-09" db="EMBL/GenBank/DDBJ databases">
        <title>Depth-based differentiation of microbial function through sediment-hosted aquifers and enrichment of novel symbionts in the deep terrestrial subsurface.</title>
        <authorList>
            <person name="Probst A.J."/>
            <person name="Ladd B."/>
            <person name="Jarett J.K."/>
            <person name="Geller-Mcgrath D.E."/>
            <person name="Sieber C.M.K."/>
            <person name="Emerson J.B."/>
            <person name="Anantharaman K."/>
            <person name="Thomas B.C."/>
            <person name="Malmstrom R."/>
            <person name="Stieglmeier M."/>
            <person name="Klingl A."/>
            <person name="Woyke T."/>
            <person name="Ryan C.M."/>
            <person name="Banfield J.F."/>
        </authorList>
    </citation>
    <scope>NUCLEOTIDE SEQUENCE [LARGE SCALE GENOMIC DNA]</scope>
</reference>
<feature type="transmembrane region" description="Helical" evidence="5">
    <location>
        <begin position="259"/>
        <end position="275"/>
    </location>
</feature>
<dbReference type="Proteomes" id="UP000228626">
    <property type="component" value="Unassembled WGS sequence"/>
</dbReference>
<dbReference type="Pfam" id="PF04932">
    <property type="entry name" value="Wzy_C"/>
    <property type="match status" value="1"/>
</dbReference>
<feature type="transmembrane region" description="Helical" evidence="5">
    <location>
        <begin position="40"/>
        <end position="61"/>
    </location>
</feature>
<dbReference type="GO" id="GO:0016020">
    <property type="term" value="C:membrane"/>
    <property type="evidence" value="ECO:0007669"/>
    <property type="project" value="UniProtKB-SubCell"/>
</dbReference>
<accession>A0A2H0V1Z3</accession>
<feature type="transmembrane region" description="Helical" evidence="5">
    <location>
        <begin position="116"/>
        <end position="136"/>
    </location>
</feature>
<keyword evidence="2 5" id="KW-0812">Transmembrane</keyword>
<sequence>MGWLILFFTILFTVLAWKRLDLATAFLIAVLPVYQIRFQIGFLPMTLLEAMILVLFAAWFVKSWRANELPLLLSFPRKRESKKNVQRYPFWLEIILLLVIAFISAATAGFNSSALGILKAYFIEPAMFFIVFVNIFSARIATRSSGSAPAHSAMSGKIPKNREKIFWALAISALFVSAIAIYQRITGNLMPATWQNTGRVTGVFAYPNAVGLYLGPIMLILIGRLFAALRNIKYLILNIFFSITIILSLLAIYFAKSEGALAGVAAALFIFGLLYNKKSRWVIAGLAVLAAGGIAINSQARDYAINKIMLRDLDGQIRRQIWVETWEMLASNPKNFIFGAGLANYQSAVAPYHQDGIFVRDYNDLDWHRKTVFNAEYRAKVWQPVEIYLYPHSLFFNFWVELGLAGVLLFIWIIGKFFVIGYKLYVKNEDYSSIILGLIGAMIVIIVHGLVDVPYFKNDLAVLFWILVGIIGVYRIEFFPQINESSTNNTNKK</sequence>
<feature type="domain" description="O-antigen ligase-related" evidence="6">
    <location>
        <begin position="244"/>
        <end position="411"/>
    </location>
</feature>
<evidence type="ECO:0000313" key="7">
    <source>
        <dbReference type="EMBL" id="PIR93113.1"/>
    </source>
</evidence>
<feature type="transmembrane region" description="Helical" evidence="5">
    <location>
        <begin position="431"/>
        <end position="450"/>
    </location>
</feature>
<protein>
    <recommendedName>
        <fullName evidence="6">O-antigen ligase-related domain-containing protein</fullName>
    </recommendedName>
</protein>
<name>A0A2H0V1Z3_9BACT</name>
<feature type="transmembrane region" description="Helical" evidence="5">
    <location>
        <begin position="205"/>
        <end position="227"/>
    </location>
</feature>
<dbReference type="InterPro" id="IPR051533">
    <property type="entry name" value="WaaL-like"/>
</dbReference>
<feature type="transmembrane region" description="Helical" evidence="5">
    <location>
        <begin position="282"/>
        <end position="300"/>
    </location>
</feature>
<feature type="transmembrane region" description="Helical" evidence="5">
    <location>
        <begin position="234"/>
        <end position="253"/>
    </location>
</feature>
<dbReference type="AlphaFoldDB" id="A0A2H0V1Z3"/>
<evidence type="ECO:0000256" key="4">
    <source>
        <dbReference type="ARBA" id="ARBA00023136"/>
    </source>
</evidence>
<dbReference type="InterPro" id="IPR007016">
    <property type="entry name" value="O-antigen_ligase-rel_domated"/>
</dbReference>
<feature type="transmembrane region" description="Helical" evidence="5">
    <location>
        <begin position="88"/>
        <end position="110"/>
    </location>
</feature>
<evidence type="ECO:0000256" key="2">
    <source>
        <dbReference type="ARBA" id="ARBA00022692"/>
    </source>
</evidence>
<evidence type="ECO:0000259" key="6">
    <source>
        <dbReference type="Pfam" id="PF04932"/>
    </source>
</evidence>
<feature type="transmembrane region" description="Helical" evidence="5">
    <location>
        <begin position="165"/>
        <end position="185"/>
    </location>
</feature>
<evidence type="ECO:0000256" key="5">
    <source>
        <dbReference type="SAM" id="Phobius"/>
    </source>
</evidence>
<feature type="transmembrane region" description="Helical" evidence="5">
    <location>
        <begin position="462"/>
        <end position="479"/>
    </location>
</feature>
<dbReference type="PANTHER" id="PTHR37422">
    <property type="entry name" value="TEICHURONIC ACID BIOSYNTHESIS PROTEIN TUAE"/>
    <property type="match status" value="1"/>
</dbReference>
<gene>
    <name evidence="7" type="ORF">COT99_02565</name>
</gene>
<organism evidence="7 8">
    <name type="scientific">Candidatus Falkowbacteria bacterium CG10_big_fil_rev_8_21_14_0_10_43_10</name>
    <dbReference type="NCBI Taxonomy" id="1974567"/>
    <lineage>
        <taxon>Bacteria</taxon>
        <taxon>Candidatus Falkowiibacteriota</taxon>
    </lineage>
</organism>
<keyword evidence="3 5" id="KW-1133">Transmembrane helix</keyword>
<evidence type="ECO:0000313" key="8">
    <source>
        <dbReference type="Proteomes" id="UP000228626"/>
    </source>
</evidence>
<comment type="subcellular location">
    <subcellularLocation>
        <location evidence="1">Membrane</location>
        <topology evidence="1">Multi-pass membrane protein</topology>
    </subcellularLocation>
</comment>
<proteinExistence type="predicted"/>
<keyword evidence="4 5" id="KW-0472">Membrane</keyword>